<sequence>MGQRKYIFLNIQYLGQSFTSMTKTILFFGYIHKFIQQNFLDSKIKNVFSWNNLGIKIMEFQNKFYLYNQNSPYGKRTTRTI</sequence>
<reference evidence="2" key="1">
    <citation type="submission" date="2016-11" db="EMBL/GenBank/DDBJ databases">
        <authorList>
            <person name="Varghese N."/>
            <person name="Submissions S."/>
        </authorList>
    </citation>
    <scope>NUCLEOTIDE SEQUENCE [LARGE SCALE GENOMIC DNA]</scope>
    <source>
        <strain evidence="2">DSM 19978</strain>
    </source>
</reference>
<gene>
    <name evidence="1" type="ORF">SAMN05443549_1011009</name>
</gene>
<dbReference type="STRING" id="468056.SAMN05443549_1011009"/>
<dbReference type="AlphaFoldDB" id="A0A1M5FYL4"/>
<keyword evidence="2" id="KW-1185">Reference proteome</keyword>
<accession>A0A1M5FYL4</accession>
<evidence type="ECO:0000313" key="1">
    <source>
        <dbReference type="EMBL" id="SHF96566.1"/>
    </source>
</evidence>
<organism evidence="1 2">
    <name type="scientific">Flavobacterium fluvii</name>
    <dbReference type="NCBI Taxonomy" id="468056"/>
    <lineage>
        <taxon>Bacteria</taxon>
        <taxon>Pseudomonadati</taxon>
        <taxon>Bacteroidota</taxon>
        <taxon>Flavobacteriia</taxon>
        <taxon>Flavobacteriales</taxon>
        <taxon>Flavobacteriaceae</taxon>
        <taxon>Flavobacterium</taxon>
    </lineage>
</organism>
<evidence type="ECO:0000313" key="2">
    <source>
        <dbReference type="Proteomes" id="UP000184516"/>
    </source>
</evidence>
<proteinExistence type="predicted"/>
<protein>
    <submittedName>
        <fullName evidence="1">Uncharacterized protein</fullName>
    </submittedName>
</protein>
<dbReference type="Proteomes" id="UP000184516">
    <property type="component" value="Unassembled WGS sequence"/>
</dbReference>
<name>A0A1M5FYL4_9FLAO</name>
<dbReference type="EMBL" id="FQWB01000001">
    <property type="protein sequence ID" value="SHF96566.1"/>
    <property type="molecule type" value="Genomic_DNA"/>
</dbReference>